<protein>
    <recommendedName>
        <fullName evidence="3">ethanolamine kinase</fullName>
        <ecNumber evidence="3">2.7.1.82</ecNumber>
    </recommendedName>
</protein>
<dbReference type="GO" id="GO:0004305">
    <property type="term" value="F:ethanolamine kinase activity"/>
    <property type="evidence" value="ECO:0007669"/>
    <property type="project" value="UniProtKB-EC"/>
</dbReference>
<dbReference type="PANTHER" id="PTHR22603">
    <property type="entry name" value="CHOLINE/ETHANOALAMINE KINASE"/>
    <property type="match status" value="1"/>
</dbReference>
<dbReference type="Proteomes" id="UP001515480">
    <property type="component" value="Unassembled WGS sequence"/>
</dbReference>
<dbReference type="Gene3D" id="3.90.1200.10">
    <property type="match status" value="1"/>
</dbReference>
<evidence type="ECO:0000313" key="5">
    <source>
        <dbReference type="Proteomes" id="UP001515480"/>
    </source>
</evidence>
<dbReference type="InterPro" id="IPR011009">
    <property type="entry name" value="Kinase-like_dom_sf"/>
</dbReference>
<dbReference type="Pfam" id="PF01633">
    <property type="entry name" value="Choline_kinase"/>
    <property type="match status" value="1"/>
</dbReference>
<dbReference type="PROSITE" id="PS00108">
    <property type="entry name" value="PROTEIN_KINASE_ST"/>
    <property type="match status" value="1"/>
</dbReference>
<evidence type="ECO:0000313" key="4">
    <source>
        <dbReference type="EMBL" id="KAL1526155.1"/>
    </source>
</evidence>
<comment type="pathway">
    <text evidence="1">Phospholipid metabolism; phosphatidylethanolamine biosynthesis; phosphatidylethanolamine from ethanolamine: step 1/3.</text>
</comment>
<dbReference type="AlphaFoldDB" id="A0AB34JW62"/>
<name>A0AB34JW62_PRYPA</name>
<proteinExistence type="inferred from homology"/>
<comment type="similarity">
    <text evidence="2">Belongs to the choline/ethanolamine kinase family.</text>
</comment>
<dbReference type="GO" id="GO:0006646">
    <property type="term" value="P:phosphatidylethanolamine biosynthetic process"/>
    <property type="evidence" value="ECO:0007669"/>
    <property type="project" value="TreeGrafter"/>
</dbReference>
<organism evidence="4 5">
    <name type="scientific">Prymnesium parvum</name>
    <name type="common">Toxic golden alga</name>
    <dbReference type="NCBI Taxonomy" id="97485"/>
    <lineage>
        <taxon>Eukaryota</taxon>
        <taxon>Haptista</taxon>
        <taxon>Haptophyta</taxon>
        <taxon>Prymnesiophyceae</taxon>
        <taxon>Prymnesiales</taxon>
        <taxon>Prymnesiaceae</taxon>
        <taxon>Prymnesium</taxon>
    </lineage>
</organism>
<sequence>MLPSLCVFLSASLALERPCRPFTHPIARSRLLAPACAVLPPSRKAELHSFLEEAGMTAPPQAIEEMSAGFCNWVYRVDMPAPVGQVVVKLFSPLAKYRLAPDLRGHGDEVAGAHGIGPRLHFRNAQGLICDFLPGDTLTEADMHGESVELPKLIAPRLAELHSLSLSDAATHSARTAREPVLWNFLDAMLSHVESGGDEGARVAASLIDVPQVRREVSRMRARFDALELPVVVGHGDLKPSNVMLTASEGERICFIDFELAGAHYRGYDLFKLFRTAGKMSTRNLKVFLSEYLDALPGAPTRAESRELMLEEIYAETLAAEPLTWLEAAVFFLFAVREYPSERERWAPLATQRWTAYLVSASAIDDGGAVTSALRSARQAIQACMLREP</sequence>
<dbReference type="GO" id="GO:0004672">
    <property type="term" value="F:protein kinase activity"/>
    <property type="evidence" value="ECO:0007669"/>
    <property type="project" value="InterPro"/>
</dbReference>
<dbReference type="PANTHER" id="PTHR22603:SF66">
    <property type="entry name" value="ETHANOLAMINE KINASE"/>
    <property type="match status" value="1"/>
</dbReference>
<accession>A0AB34JW62</accession>
<dbReference type="EMBL" id="JBGBPQ010000003">
    <property type="protein sequence ID" value="KAL1526155.1"/>
    <property type="molecule type" value="Genomic_DNA"/>
</dbReference>
<gene>
    <name evidence="4" type="ORF">AB1Y20_014883</name>
</gene>
<evidence type="ECO:0000256" key="3">
    <source>
        <dbReference type="ARBA" id="ARBA00038874"/>
    </source>
</evidence>
<reference evidence="4 5" key="1">
    <citation type="journal article" date="2024" name="Science">
        <title>Giant polyketide synthase enzymes in the biosynthesis of giant marine polyether toxins.</title>
        <authorList>
            <person name="Fallon T.R."/>
            <person name="Shende V.V."/>
            <person name="Wierzbicki I.H."/>
            <person name="Pendleton A.L."/>
            <person name="Watervoot N.F."/>
            <person name="Auber R.P."/>
            <person name="Gonzalez D.J."/>
            <person name="Wisecaver J.H."/>
            <person name="Moore B.S."/>
        </authorList>
    </citation>
    <scope>NUCLEOTIDE SEQUENCE [LARGE SCALE GENOMIC DNA]</scope>
    <source>
        <strain evidence="4 5">12B1</strain>
    </source>
</reference>
<evidence type="ECO:0000256" key="2">
    <source>
        <dbReference type="ARBA" id="ARBA00038211"/>
    </source>
</evidence>
<keyword evidence="5" id="KW-1185">Reference proteome</keyword>
<dbReference type="EC" id="2.7.1.82" evidence="3"/>
<dbReference type="SUPFAM" id="SSF56112">
    <property type="entry name" value="Protein kinase-like (PK-like)"/>
    <property type="match status" value="1"/>
</dbReference>
<comment type="caution">
    <text evidence="4">The sequence shown here is derived from an EMBL/GenBank/DDBJ whole genome shotgun (WGS) entry which is preliminary data.</text>
</comment>
<evidence type="ECO:0000256" key="1">
    <source>
        <dbReference type="ARBA" id="ARBA00037883"/>
    </source>
</evidence>
<dbReference type="GO" id="GO:0005737">
    <property type="term" value="C:cytoplasm"/>
    <property type="evidence" value="ECO:0007669"/>
    <property type="project" value="TreeGrafter"/>
</dbReference>
<dbReference type="InterPro" id="IPR008271">
    <property type="entry name" value="Ser/Thr_kinase_AS"/>
</dbReference>